<keyword evidence="6" id="KW-0677">Repeat</keyword>
<dbReference type="InterPro" id="IPR001330">
    <property type="entry name" value="Prenyltrans"/>
</dbReference>
<feature type="domain" description="Prenyltransferase alpha-alpha toroid" evidence="8">
    <location>
        <begin position="11"/>
        <end position="347"/>
    </location>
</feature>
<protein>
    <recommendedName>
        <fullName evidence="8">Prenyltransferase alpha-alpha toroid domain-containing protein</fullName>
    </recommendedName>
</protein>
<keyword evidence="10" id="KW-1185">Reference proteome</keyword>
<reference evidence="9 10" key="1">
    <citation type="submission" date="2014-04" db="EMBL/GenBank/DDBJ databases">
        <title>Evolutionary Origins and Diversification of the Mycorrhizal Mutualists.</title>
        <authorList>
            <consortium name="DOE Joint Genome Institute"/>
            <consortium name="Mycorrhizal Genomics Consortium"/>
            <person name="Kohler A."/>
            <person name="Kuo A."/>
            <person name="Nagy L.G."/>
            <person name="Floudas D."/>
            <person name="Copeland A."/>
            <person name="Barry K.W."/>
            <person name="Cichocki N."/>
            <person name="Veneault-Fourrey C."/>
            <person name="LaButti K."/>
            <person name="Lindquist E.A."/>
            <person name="Lipzen A."/>
            <person name="Lundell T."/>
            <person name="Morin E."/>
            <person name="Murat C."/>
            <person name="Riley R."/>
            <person name="Ohm R."/>
            <person name="Sun H."/>
            <person name="Tunlid A."/>
            <person name="Henrissat B."/>
            <person name="Grigoriev I.V."/>
            <person name="Hibbett D.S."/>
            <person name="Martin F."/>
        </authorList>
    </citation>
    <scope>NUCLEOTIDE SEQUENCE [LARGE SCALE GENOMIC DNA]</scope>
    <source>
        <strain evidence="9 10">Koide BX008</strain>
    </source>
</reference>
<evidence type="ECO:0000313" key="10">
    <source>
        <dbReference type="Proteomes" id="UP000054549"/>
    </source>
</evidence>
<dbReference type="Pfam" id="PF00432">
    <property type="entry name" value="Prenyltrans"/>
    <property type="match status" value="1"/>
</dbReference>
<evidence type="ECO:0000256" key="3">
    <source>
        <dbReference type="ARBA" id="ARBA00022602"/>
    </source>
</evidence>
<keyword evidence="4" id="KW-0808">Transferase</keyword>
<dbReference type="EMBL" id="KN818230">
    <property type="protein sequence ID" value="KIL67761.1"/>
    <property type="molecule type" value="Genomic_DNA"/>
</dbReference>
<dbReference type="GO" id="GO:0004662">
    <property type="term" value="F:CAAX-protein geranylgeranyltransferase activity"/>
    <property type="evidence" value="ECO:0007669"/>
    <property type="project" value="TreeGrafter"/>
</dbReference>
<evidence type="ECO:0000256" key="5">
    <source>
        <dbReference type="ARBA" id="ARBA00022723"/>
    </source>
</evidence>
<dbReference type="GO" id="GO:0046872">
    <property type="term" value="F:metal ion binding"/>
    <property type="evidence" value="ECO:0007669"/>
    <property type="project" value="UniProtKB-KW"/>
</dbReference>
<evidence type="ECO:0000256" key="7">
    <source>
        <dbReference type="ARBA" id="ARBA00022833"/>
    </source>
</evidence>
<dbReference type="Proteomes" id="UP000054549">
    <property type="component" value="Unassembled WGS sequence"/>
</dbReference>
<keyword evidence="5" id="KW-0479">Metal-binding</keyword>
<dbReference type="Gene3D" id="1.50.10.20">
    <property type="match status" value="1"/>
</dbReference>
<evidence type="ECO:0000256" key="6">
    <source>
        <dbReference type="ARBA" id="ARBA00022737"/>
    </source>
</evidence>
<dbReference type="SUPFAM" id="SSF48239">
    <property type="entry name" value="Terpenoid cyclases/Protein prenyltransferases"/>
    <property type="match status" value="1"/>
</dbReference>
<evidence type="ECO:0000313" key="9">
    <source>
        <dbReference type="EMBL" id="KIL67761.1"/>
    </source>
</evidence>
<accession>A0A0C2XE79</accession>
<comment type="similarity">
    <text evidence="2">Belongs to the protein prenyltransferase subunit beta family.</text>
</comment>
<dbReference type="InterPro" id="IPR045089">
    <property type="entry name" value="PGGT1B-like"/>
</dbReference>
<proteinExistence type="inferred from homology"/>
<evidence type="ECO:0000256" key="4">
    <source>
        <dbReference type="ARBA" id="ARBA00022679"/>
    </source>
</evidence>
<keyword evidence="7" id="KW-0862">Zinc</keyword>
<comment type="cofactor">
    <cofactor evidence="1">
        <name>Zn(2+)</name>
        <dbReference type="ChEBI" id="CHEBI:29105"/>
    </cofactor>
</comment>
<sequence length="365" mass="40464">MTEPFDALHLLSKTSHAAHCRRCLTGLPAVSTDLDASRLVIAFYCISSLDLLGRLYDKISDAEREAWREWIWDQYTLGGVHGSGFRPSPYMKVENPSEHSVQYDASHMIMTYAAIITLAVLRDDFERLDRPSLIQSLQSCQREDGSFSTTPGGGETDLRTLYCAFAISTMLDDWSGINVPRAVDFIAKCRSYEGGYGQAPFCEAQGGTTYIAIAALHLIPERLRNGAEVVTPAERAQTIRWLVQNQEPSGGFRGRTGKEADACYCFWCSAALQILGARELVNVPALLQFISDCQFRFGGIAKSPGGPADPYHTYLALAAVSMYPPDNGEVEARIGSWKLPRLDPLLNTSEETSDWARKYVRARVE</sequence>
<gene>
    <name evidence="9" type="ORF">M378DRAFT_73223</name>
</gene>
<dbReference type="InterPro" id="IPR008930">
    <property type="entry name" value="Terpenoid_cyclase/PrenylTrfase"/>
</dbReference>
<evidence type="ECO:0000256" key="1">
    <source>
        <dbReference type="ARBA" id="ARBA00001947"/>
    </source>
</evidence>
<dbReference type="AlphaFoldDB" id="A0A0C2XE79"/>
<dbReference type="PANTHER" id="PTHR11774:SF4">
    <property type="entry name" value="GERANYLGERANYL TRANSFERASE TYPE-1 SUBUNIT BETA"/>
    <property type="match status" value="1"/>
</dbReference>
<evidence type="ECO:0000259" key="8">
    <source>
        <dbReference type="Pfam" id="PF00432"/>
    </source>
</evidence>
<dbReference type="STRING" id="946122.A0A0C2XE79"/>
<dbReference type="FunCoup" id="A0A0C2XE79">
    <property type="interactions" value="270"/>
</dbReference>
<name>A0A0C2XE79_AMAMK</name>
<evidence type="ECO:0000256" key="2">
    <source>
        <dbReference type="ARBA" id="ARBA00010497"/>
    </source>
</evidence>
<dbReference type="InParanoid" id="A0A0C2XE79"/>
<organism evidence="9 10">
    <name type="scientific">Amanita muscaria (strain Koide BX008)</name>
    <dbReference type="NCBI Taxonomy" id="946122"/>
    <lineage>
        <taxon>Eukaryota</taxon>
        <taxon>Fungi</taxon>
        <taxon>Dikarya</taxon>
        <taxon>Basidiomycota</taxon>
        <taxon>Agaricomycotina</taxon>
        <taxon>Agaricomycetes</taxon>
        <taxon>Agaricomycetidae</taxon>
        <taxon>Agaricales</taxon>
        <taxon>Pluteineae</taxon>
        <taxon>Amanitaceae</taxon>
        <taxon>Amanita</taxon>
    </lineage>
</organism>
<dbReference type="GO" id="GO:0005953">
    <property type="term" value="C:CAAX-protein geranylgeranyltransferase complex"/>
    <property type="evidence" value="ECO:0007669"/>
    <property type="project" value="TreeGrafter"/>
</dbReference>
<dbReference type="OrthoDB" id="24893at2759"/>
<dbReference type="HOGENOM" id="CLU_028946_2_2_1"/>
<keyword evidence="3" id="KW-0637">Prenyltransferase</keyword>
<dbReference type="PANTHER" id="PTHR11774">
    <property type="entry name" value="GERANYLGERANYL TRANSFERASE TYPE BETA SUBUNIT"/>
    <property type="match status" value="1"/>
</dbReference>